<evidence type="ECO:0000256" key="2">
    <source>
        <dbReference type="ARBA" id="ARBA00022517"/>
    </source>
</evidence>
<evidence type="ECO:0000256" key="4">
    <source>
        <dbReference type="ARBA" id="ARBA00022722"/>
    </source>
</evidence>
<keyword evidence="9" id="KW-0963">Cytoplasm</keyword>
<keyword evidence="11" id="KW-1185">Reference proteome</keyword>
<dbReference type="EC" id="3.1.-.-" evidence="9"/>
<evidence type="ECO:0000256" key="6">
    <source>
        <dbReference type="ARBA" id="ARBA00022759"/>
    </source>
</evidence>
<comment type="subcellular location">
    <subcellularLocation>
        <location evidence="9">Cytoplasm</location>
    </subcellularLocation>
</comment>
<dbReference type="GO" id="GO:0004521">
    <property type="term" value="F:RNA endonuclease activity"/>
    <property type="evidence" value="ECO:0007669"/>
    <property type="project" value="UniProtKB-UniRule"/>
</dbReference>
<dbReference type="Proteomes" id="UP000533476">
    <property type="component" value="Unassembled WGS sequence"/>
</dbReference>
<dbReference type="PANTHER" id="PTHR46986:SF1">
    <property type="entry name" value="ENDORIBONUCLEASE YBEY, CHLOROPLASTIC"/>
    <property type="match status" value="1"/>
</dbReference>
<evidence type="ECO:0000256" key="8">
    <source>
        <dbReference type="ARBA" id="ARBA00022833"/>
    </source>
</evidence>
<dbReference type="HAMAP" id="MF_00009">
    <property type="entry name" value="Endoribonucl_YbeY"/>
    <property type="match status" value="1"/>
</dbReference>
<comment type="similarity">
    <text evidence="1 9">Belongs to the endoribonuclease YbeY family.</text>
</comment>
<proteinExistence type="inferred from homology"/>
<dbReference type="InterPro" id="IPR020549">
    <property type="entry name" value="YbeY_CS"/>
</dbReference>
<dbReference type="GO" id="GO:0005737">
    <property type="term" value="C:cytoplasm"/>
    <property type="evidence" value="ECO:0007669"/>
    <property type="project" value="UniProtKB-SubCell"/>
</dbReference>
<evidence type="ECO:0000256" key="7">
    <source>
        <dbReference type="ARBA" id="ARBA00022801"/>
    </source>
</evidence>
<protein>
    <recommendedName>
        <fullName evidence="9">Endoribonuclease YbeY</fullName>
        <ecNumber evidence="9">3.1.-.-</ecNumber>
    </recommendedName>
</protein>
<dbReference type="InterPro" id="IPR023091">
    <property type="entry name" value="MetalPrtase_cat_dom_sf_prd"/>
</dbReference>
<sequence>MEIAVESHPDWCAEWEETARQAAAAALANLGGLEDAELSLLLTDDETVHTLNRTYRGVDKTTDVLSFSQREGDNGDPWDNLLGDVIISIEQARRQAEDYGHSMAREVGFLTVHGILHLLGWDHEVAEDEQRMMAKTEEILASVGLTRESS</sequence>
<dbReference type="PROSITE" id="PS01306">
    <property type="entry name" value="UPF0054"/>
    <property type="match status" value="1"/>
</dbReference>
<dbReference type="EMBL" id="JABBVZ010000037">
    <property type="protein sequence ID" value="NMP23015.1"/>
    <property type="molecule type" value="Genomic_DNA"/>
</dbReference>
<accession>A0A7Y0Q343</accession>
<evidence type="ECO:0000256" key="3">
    <source>
        <dbReference type="ARBA" id="ARBA00022552"/>
    </source>
</evidence>
<name>A0A7Y0Q343_9FIRM</name>
<keyword evidence="8 9" id="KW-0862">Zinc</keyword>
<dbReference type="RefSeq" id="WP_169099889.1">
    <property type="nucleotide sequence ID" value="NZ_JABBVZ010000037.1"/>
</dbReference>
<keyword evidence="5 9" id="KW-0479">Metal-binding</keyword>
<feature type="binding site" evidence="9">
    <location>
        <position position="117"/>
    </location>
    <ligand>
        <name>Zn(2+)</name>
        <dbReference type="ChEBI" id="CHEBI:29105"/>
        <note>catalytic</note>
    </ligand>
</feature>
<keyword evidence="4 9" id="KW-0540">Nuclease</keyword>
<organism evidence="10 11">
    <name type="scientific">Sulfobacillus harzensis</name>
    <dbReference type="NCBI Taxonomy" id="2729629"/>
    <lineage>
        <taxon>Bacteria</taxon>
        <taxon>Bacillati</taxon>
        <taxon>Bacillota</taxon>
        <taxon>Clostridia</taxon>
        <taxon>Eubacteriales</taxon>
        <taxon>Clostridiales Family XVII. Incertae Sedis</taxon>
        <taxon>Sulfobacillus</taxon>
    </lineage>
</organism>
<keyword evidence="7 9" id="KW-0378">Hydrolase</keyword>
<dbReference type="AlphaFoldDB" id="A0A7Y0Q343"/>
<dbReference type="NCBIfam" id="TIGR00043">
    <property type="entry name" value="rRNA maturation RNase YbeY"/>
    <property type="match status" value="1"/>
</dbReference>
<keyword evidence="2 9" id="KW-0690">Ribosome biogenesis</keyword>
<evidence type="ECO:0000256" key="1">
    <source>
        <dbReference type="ARBA" id="ARBA00010875"/>
    </source>
</evidence>
<dbReference type="PANTHER" id="PTHR46986">
    <property type="entry name" value="ENDORIBONUCLEASE YBEY, CHLOROPLASTIC"/>
    <property type="match status" value="1"/>
</dbReference>
<comment type="caution">
    <text evidence="10">The sequence shown here is derived from an EMBL/GenBank/DDBJ whole genome shotgun (WGS) entry which is preliminary data.</text>
</comment>
<keyword evidence="6 9" id="KW-0255">Endonuclease</keyword>
<comment type="cofactor">
    <cofactor evidence="9">
        <name>Zn(2+)</name>
        <dbReference type="ChEBI" id="CHEBI:29105"/>
    </cofactor>
    <text evidence="9">Binds 1 zinc ion.</text>
</comment>
<feature type="binding site" evidence="9">
    <location>
        <position position="123"/>
    </location>
    <ligand>
        <name>Zn(2+)</name>
        <dbReference type="ChEBI" id="CHEBI:29105"/>
        <note>catalytic</note>
    </ligand>
</feature>
<comment type="function">
    <text evidence="9">Single strand-specific metallo-endoribonuclease involved in late-stage 70S ribosome quality control and in maturation of the 3' terminus of the 16S rRNA.</text>
</comment>
<evidence type="ECO:0000313" key="11">
    <source>
        <dbReference type="Proteomes" id="UP000533476"/>
    </source>
</evidence>
<evidence type="ECO:0000256" key="9">
    <source>
        <dbReference type="HAMAP-Rule" id="MF_00009"/>
    </source>
</evidence>
<dbReference type="SUPFAM" id="SSF55486">
    <property type="entry name" value="Metalloproteases ('zincins'), catalytic domain"/>
    <property type="match status" value="1"/>
</dbReference>
<evidence type="ECO:0000256" key="5">
    <source>
        <dbReference type="ARBA" id="ARBA00022723"/>
    </source>
</evidence>
<dbReference type="InterPro" id="IPR002036">
    <property type="entry name" value="YbeY"/>
</dbReference>
<evidence type="ECO:0000313" key="10">
    <source>
        <dbReference type="EMBL" id="NMP23015.1"/>
    </source>
</evidence>
<gene>
    <name evidence="9 10" type="primary">ybeY</name>
    <name evidence="10" type="ORF">HIJ39_11715</name>
</gene>
<dbReference type="GO" id="GO:0006364">
    <property type="term" value="P:rRNA processing"/>
    <property type="evidence" value="ECO:0007669"/>
    <property type="project" value="UniProtKB-UniRule"/>
</dbReference>
<feature type="binding site" evidence="9">
    <location>
        <position position="113"/>
    </location>
    <ligand>
        <name>Zn(2+)</name>
        <dbReference type="ChEBI" id="CHEBI:29105"/>
        <note>catalytic</note>
    </ligand>
</feature>
<dbReference type="GO" id="GO:0004222">
    <property type="term" value="F:metalloendopeptidase activity"/>
    <property type="evidence" value="ECO:0007669"/>
    <property type="project" value="InterPro"/>
</dbReference>
<keyword evidence="3 9" id="KW-0698">rRNA processing</keyword>
<dbReference type="GO" id="GO:0008270">
    <property type="term" value="F:zinc ion binding"/>
    <property type="evidence" value="ECO:0007669"/>
    <property type="project" value="UniProtKB-UniRule"/>
</dbReference>
<dbReference type="Pfam" id="PF02130">
    <property type="entry name" value="YbeY"/>
    <property type="match status" value="1"/>
</dbReference>
<reference evidence="10 11" key="1">
    <citation type="submission" date="2020-04" db="EMBL/GenBank/DDBJ databases">
        <authorList>
            <person name="Zhang R."/>
            <person name="Schippers A."/>
        </authorList>
    </citation>
    <scope>NUCLEOTIDE SEQUENCE [LARGE SCALE GENOMIC DNA]</scope>
    <source>
        <strain evidence="10 11">DSM 109850</strain>
    </source>
</reference>
<dbReference type="Gene3D" id="3.40.390.30">
    <property type="entry name" value="Metalloproteases ('zincins'), catalytic domain"/>
    <property type="match status" value="1"/>
</dbReference>